<dbReference type="Gene3D" id="3.30.200.20">
    <property type="entry name" value="Phosphorylase Kinase, domain 1"/>
    <property type="match status" value="1"/>
</dbReference>
<organism evidence="2 3">
    <name type="scientific">Didymella heteroderae</name>
    <dbReference type="NCBI Taxonomy" id="1769908"/>
    <lineage>
        <taxon>Eukaryota</taxon>
        <taxon>Fungi</taxon>
        <taxon>Dikarya</taxon>
        <taxon>Ascomycota</taxon>
        <taxon>Pezizomycotina</taxon>
        <taxon>Dothideomycetes</taxon>
        <taxon>Pleosporomycetidae</taxon>
        <taxon>Pleosporales</taxon>
        <taxon>Pleosporineae</taxon>
        <taxon>Didymellaceae</taxon>
        <taxon>Didymella</taxon>
    </lineage>
</organism>
<reference evidence="2" key="1">
    <citation type="submission" date="2019-04" db="EMBL/GenBank/DDBJ databases">
        <title>Sequencing of skin fungus with MAO and IRED activity.</title>
        <authorList>
            <person name="Marsaioli A.J."/>
            <person name="Bonatto J.M.C."/>
            <person name="Reis Junior O."/>
        </authorList>
    </citation>
    <scope>NUCLEOTIDE SEQUENCE</scope>
    <source>
        <strain evidence="2">28M1</strain>
    </source>
</reference>
<dbReference type="OrthoDB" id="10003767at2759"/>
<proteinExistence type="predicted"/>
<keyword evidence="3" id="KW-1185">Reference proteome</keyword>
<dbReference type="PANTHER" id="PTHR21310">
    <property type="entry name" value="AMINOGLYCOSIDE PHOSPHOTRANSFERASE-RELATED-RELATED"/>
    <property type="match status" value="1"/>
</dbReference>
<dbReference type="PANTHER" id="PTHR21310:SF51">
    <property type="entry name" value="AMINOGLYCOSIDE PHOSPHOTRANSFERASE DOMAIN-CONTAINING PROTEIN"/>
    <property type="match status" value="1"/>
</dbReference>
<dbReference type="Proteomes" id="UP000758155">
    <property type="component" value="Unassembled WGS sequence"/>
</dbReference>
<accession>A0A9P4WPA4</accession>
<evidence type="ECO:0000256" key="1">
    <source>
        <dbReference type="SAM" id="MobiDB-lite"/>
    </source>
</evidence>
<evidence type="ECO:0000313" key="2">
    <source>
        <dbReference type="EMBL" id="KAF3037955.1"/>
    </source>
</evidence>
<sequence length="533" mass="60290">MKSLTTATPDSNGTVKPPAQSEVPDSNDEIEFIDLDDKQSAEQGVLILKLEKDTPAAYTPCTNESTPTPRTVVTDVSEEETALERHQWDVIDQIRDESLKQLLRGAINQKPPHNIGPDDCSIDSRFRGGYNHVVMMSAVVNERVKRYVVRIPAIGTRSRWQEGDAHKMRCEDSLMKYLHVERLLPVPKIVAHSDALDTVIGAPFILEKLMRGRPAQMIWYDEPGNRTYETTAKVTPETEIKRRTVLRSLAFQMSKLEYLRFDKIGMPDFTDTLVTGGKPKVTCAYRWKSPYETKPDDLESSDQICEYGPFKSSQDYMTSGIDSKWPSTHNPDFDEYPDTGNMIFGVRKVLDILYSHPLLATSSIAPLSTDEPETFVLSHPDLDFQNVLTDDEGNVTDIIDWEGYTTMPRCVGYSAVPDFLRRYWVHEHGASDMPHMEWQVDRYVQIYSEAMREFSPKGAVYTGKSAMYNAIVRAVAEGNAIDLCQKLFKCIPAMRGTDADTFNQLIGMGCQEAEAFIKEELERLLAPDDLVVD</sequence>
<evidence type="ECO:0008006" key="4">
    <source>
        <dbReference type="Google" id="ProtNLM"/>
    </source>
</evidence>
<name>A0A9P4WPA4_9PLEO</name>
<dbReference type="AlphaFoldDB" id="A0A9P4WPA4"/>
<dbReference type="InterPro" id="IPR051678">
    <property type="entry name" value="AGP_Transferase"/>
</dbReference>
<dbReference type="EMBL" id="SWKV01000039">
    <property type="protein sequence ID" value="KAF3037955.1"/>
    <property type="molecule type" value="Genomic_DNA"/>
</dbReference>
<comment type="caution">
    <text evidence="2">The sequence shown here is derived from an EMBL/GenBank/DDBJ whole genome shotgun (WGS) entry which is preliminary data.</text>
</comment>
<evidence type="ECO:0000313" key="3">
    <source>
        <dbReference type="Proteomes" id="UP000758155"/>
    </source>
</evidence>
<protein>
    <recommendedName>
        <fullName evidence="4">Aminoglycoside phosphotransferase domain-containing protein</fullName>
    </recommendedName>
</protein>
<gene>
    <name evidence="2" type="ORF">E8E12_005825</name>
</gene>
<dbReference type="SUPFAM" id="SSF56112">
    <property type="entry name" value="Protein kinase-like (PK-like)"/>
    <property type="match status" value="1"/>
</dbReference>
<dbReference type="InterPro" id="IPR011009">
    <property type="entry name" value="Kinase-like_dom_sf"/>
</dbReference>
<feature type="compositionally biased region" description="Polar residues" evidence="1">
    <location>
        <begin position="1"/>
        <end position="14"/>
    </location>
</feature>
<feature type="region of interest" description="Disordered" evidence="1">
    <location>
        <begin position="1"/>
        <end position="28"/>
    </location>
</feature>